<dbReference type="Pfam" id="PF11971">
    <property type="entry name" value="CAMSAP_CH"/>
    <property type="match status" value="1"/>
</dbReference>
<dbReference type="InterPro" id="IPR022613">
    <property type="entry name" value="CH_CAMSAP_2"/>
</dbReference>
<dbReference type="GO" id="GO:0005085">
    <property type="term" value="F:guanyl-nucleotide exchange factor activity"/>
    <property type="evidence" value="ECO:0007669"/>
    <property type="project" value="TreeGrafter"/>
</dbReference>
<dbReference type="Gene3D" id="1.10.418.10">
    <property type="entry name" value="Calponin-like domain"/>
    <property type="match status" value="1"/>
</dbReference>
<comment type="caution">
    <text evidence="2">The sequence shown here is derived from an EMBL/GenBank/DDBJ whole genome shotgun (WGS) entry which is preliminary data.</text>
</comment>
<dbReference type="InterPro" id="IPR036872">
    <property type="entry name" value="CH_dom_sf"/>
</dbReference>
<evidence type="ECO:0000313" key="2">
    <source>
        <dbReference type="EMBL" id="CAB1418319.1"/>
    </source>
</evidence>
<dbReference type="InterPro" id="IPR001715">
    <property type="entry name" value="CH_dom"/>
</dbReference>
<dbReference type="GO" id="GO:0016477">
    <property type="term" value="P:cell migration"/>
    <property type="evidence" value="ECO:0007669"/>
    <property type="project" value="TreeGrafter"/>
</dbReference>
<accession>A0A9N7TUG4</accession>
<sequence>MKKVPGARLRVPVTLPTAEPDSAEPCFHPSHAEGTGELRTCVWSGDTSHRPAAISPEFPAANQLLCEEVPPPPGAAMEEWRQCGRWLIDCKVLPPNHRVVWPSAAVFDLAQALRDGVLMCQMLHNLSPGSVDLKEINFRPQMSQHLLPVAPQILTQEPSCHKEPRSWPLVHRSPVSAPSGLLLLPPGTTPSPCLPHMFLFVVDASDLLLRSSESLLAEPRALPEFPGARQGFPHRRCCIWIFLFVR</sequence>
<reference evidence="2" key="1">
    <citation type="submission" date="2020-03" db="EMBL/GenBank/DDBJ databases">
        <authorList>
            <person name="Weist P."/>
        </authorList>
    </citation>
    <scope>NUCLEOTIDE SEQUENCE</scope>
</reference>
<evidence type="ECO:0000313" key="3">
    <source>
        <dbReference type="Proteomes" id="UP001153269"/>
    </source>
</evidence>
<name>A0A9N7TUG4_PLEPL</name>
<organism evidence="2 3">
    <name type="scientific">Pleuronectes platessa</name>
    <name type="common">European plaice</name>
    <dbReference type="NCBI Taxonomy" id="8262"/>
    <lineage>
        <taxon>Eukaryota</taxon>
        <taxon>Metazoa</taxon>
        <taxon>Chordata</taxon>
        <taxon>Craniata</taxon>
        <taxon>Vertebrata</taxon>
        <taxon>Euteleostomi</taxon>
        <taxon>Actinopterygii</taxon>
        <taxon>Neopterygii</taxon>
        <taxon>Teleostei</taxon>
        <taxon>Neoteleostei</taxon>
        <taxon>Acanthomorphata</taxon>
        <taxon>Carangaria</taxon>
        <taxon>Pleuronectiformes</taxon>
        <taxon>Pleuronectoidei</taxon>
        <taxon>Pleuronectidae</taxon>
        <taxon>Pleuronectes</taxon>
    </lineage>
</organism>
<dbReference type="PANTHER" id="PTHR45818:SF4">
    <property type="entry name" value="GUANINE NUCLEOTIDE EXCHANGE FACTOR VAV2"/>
    <property type="match status" value="1"/>
</dbReference>
<dbReference type="AlphaFoldDB" id="A0A9N7TUG4"/>
<proteinExistence type="predicted"/>
<keyword evidence="3" id="KW-1185">Reference proteome</keyword>
<evidence type="ECO:0000259" key="1">
    <source>
        <dbReference type="PROSITE" id="PS50021"/>
    </source>
</evidence>
<dbReference type="GO" id="GO:0005737">
    <property type="term" value="C:cytoplasm"/>
    <property type="evidence" value="ECO:0007669"/>
    <property type="project" value="TreeGrafter"/>
</dbReference>
<feature type="domain" description="Calponin-homology (CH)" evidence="1">
    <location>
        <begin position="77"/>
        <end position="190"/>
    </location>
</feature>
<dbReference type="EMBL" id="CADEAL010000316">
    <property type="protein sequence ID" value="CAB1418319.1"/>
    <property type="molecule type" value="Genomic_DNA"/>
</dbReference>
<gene>
    <name evidence="2" type="ORF">PLEPLA_LOCUS6143</name>
</gene>
<dbReference type="PANTHER" id="PTHR45818">
    <property type="entry name" value="PROTEIN VAV"/>
    <property type="match status" value="1"/>
</dbReference>
<dbReference type="Proteomes" id="UP001153269">
    <property type="component" value="Unassembled WGS sequence"/>
</dbReference>
<protein>
    <recommendedName>
        <fullName evidence="1">Calponin-homology (CH) domain-containing protein</fullName>
    </recommendedName>
</protein>
<dbReference type="SUPFAM" id="SSF47576">
    <property type="entry name" value="Calponin-homology domain, CH-domain"/>
    <property type="match status" value="1"/>
</dbReference>
<dbReference type="PROSITE" id="PS50021">
    <property type="entry name" value="CH"/>
    <property type="match status" value="1"/>
</dbReference>